<dbReference type="NCBIfam" id="NF033920">
    <property type="entry name" value="C39_PA2778_fam"/>
    <property type="match status" value="1"/>
</dbReference>
<comment type="caution">
    <text evidence="1">The sequence shown here is derived from an EMBL/GenBank/DDBJ whole genome shotgun (WGS) entry which is preliminary data.</text>
</comment>
<dbReference type="PROSITE" id="PS51257">
    <property type="entry name" value="PROKAR_LIPOPROTEIN"/>
    <property type="match status" value="1"/>
</dbReference>
<gene>
    <name evidence="1" type="ORF">N791_03525</name>
</gene>
<accession>A0A0A0MA02</accession>
<organism evidence="1 2">
    <name type="scientific">Lysobacter defluvii IMMIB APB-9 = DSM 18482</name>
    <dbReference type="NCBI Taxonomy" id="1385515"/>
    <lineage>
        <taxon>Bacteria</taxon>
        <taxon>Pseudomonadati</taxon>
        <taxon>Pseudomonadota</taxon>
        <taxon>Gammaproteobacteria</taxon>
        <taxon>Lysobacterales</taxon>
        <taxon>Lysobacteraceae</taxon>
        <taxon>Novilysobacter</taxon>
    </lineage>
</organism>
<dbReference type="RefSeq" id="WP_156112254.1">
    <property type="nucleotide sequence ID" value="NZ_AVBH01000165.1"/>
</dbReference>
<evidence type="ECO:0000313" key="1">
    <source>
        <dbReference type="EMBL" id="KGO97936.1"/>
    </source>
</evidence>
<sequence>MAVRPAGRAWRAAAGLVLAAAVVSGCSVNPDWQLARSEAPSGTLLLDTPFHPQTEYQCGPAALATVLGASGVPVEPESLVPQVYLPGREGSLQLELVAATRRAGRIPYVIDPEPEALLDELRAGRPVLVLQNLLVRTVPRWHYAVVVGVDAGANRLVLNSGTIQGLEMPAPRFLRTWDWAGRWGLLSLRPGEIPARADPVRYLAAVADFEQVAGAEAARPAYEAALLRWPR</sequence>
<proteinExistence type="predicted"/>
<dbReference type="InterPro" id="IPR039563">
    <property type="entry name" value="Peptidase_C39_single_dom"/>
</dbReference>
<keyword evidence="2" id="KW-1185">Reference proteome</keyword>
<name>A0A0A0MA02_9GAMM</name>
<dbReference type="EMBL" id="AVBH01000165">
    <property type="protein sequence ID" value="KGO97936.1"/>
    <property type="molecule type" value="Genomic_DNA"/>
</dbReference>
<dbReference type="Gene3D" id="3.90.70.10">
    <property type="entry name" value="Cysteine proteinases"/>
    <property type="match status" value="1"/>
</dbReference>
<dbReference type="CDD" id="cd02549">
    <property type="entry name" value="Peptidase_C39A"/>
    <property type="match status" value="1"/>
</dbReference>
<reference evidence="1 2" key="1">
    <citation type="submission" date="2013-08" db="EMBL/GenBank/DDBJ databases">
        <title>Genomic analysis of Lysobacter defluvii.</title>
        <authorList>
            <person name="Wang Q."/>
            <person name="Wang G."/>
        </authorList>
    </citation>
    <scope>NUCLEOTIDE SEQUENCE [LARGE SCALE GENOMIC DNA]</scope>
    <source>
        <strain evidence="1 2">IMMIB APB-9</strain>
    </source>
</reference>
<dbReference type="OrthoDB" id="5611441at2"/>
<dbReference type="STRING" id="1385515.GCA_000423325_00811"/>
<feature type="non-terminal residue" evidence="1">
    <location>
        <position position="231"/>
    </location>
</feature>
<dbReference type="eggNOG" id="COG0457">
    <property type="taxonomic scope" value="Bacteria"/>
</dbReference>
<dbReference type="AlphaFoldDB" id="A0A0A0MA02"/>
<dbReference type="Proteomes" id="UP000030003">
    <property type="component" value="Unassembled WGS sequence"/>
</dbReference>
<protein>
    <submittedName>
        <fullName evidence="1">Peptidase C39</fullName>
    </submittedName>
</protein>
<evidence type="ECO:0000313" key="2">
    <source>
        <dbReference type="Proteomes" id="UP000030003"/>
    </source>
</evidence>